<feature type="domain" description="Aminotransferase class I/classII large" evidence="10">
    <location>
        <begin position="43"/>
        <end position="302"/>
    </location>
</feature>
<gene>
    <name evidence="11" type="ORF">METZ01_LOCUS329680</name>
</gene>
<name>A0A382PUA4_9ZZZZ</name>
<dbReference type="InterPro" id="IPR050106">
    <property type="entry name" value="HistidinolP_aminotransfase"/>
</dbReference>
<evidence type="ECO:0000259" key="10">
    <source>
        <dbReference type="Pfam" id="PF00155"/>
    </source>
</evidence>
<evidence type="ECO:0000256" key="9">
    <source>
        <dbReference type="ARBA" id="ARBA00047481"/>
    </source>
</evidence>
<dbReference type="PANTHER" id="PTHR43643">
    <property type="entry name" value="HISTIDINOL-PHOSPHATE AMINOTRANSFERASE 2"/>
    <property type="match status" value="1"/>
</dbReference>
<dbReference type="EMBL" id="UINC01109777">
    <property type="protein sequence ID" value="SVC76826.1"/>
    <property type="molecule type" value="Genomic_DNA"/>
</dbReference>
<evidence type="ECO:0000256" key="4">
    <source>
        <dbReference type="ARBA" id="ARBA00022576"/>
    </source>
</evidence>
<evidence type="ECO:0000256" key="8">
    <source>
        <dbReference type="ARBA" id="ARBA00023102"/>
    </source>
</evidence>
<dbReference type="GO" id="GO:0004400">
    <property type="term" value="F:histidinol-phosphate transaminase activity"/>
    <property type="evidence" value="ECO:0007669"/>
    <property type="project" value="UniProtKB-EC"/>
</dbReference>
<evidence type="ECO:0000256" key="7">
    <source>
        <dbReference type="ARBA" id="ARBA00022898"/>
    </source>
</evidence>
<reference evidence="11" key="1">
    <citation type="submission" date="2018-05" db="EMBL/GenBank/DDBJ databases">
        <authorList>
            <person name="Lanie J.A."/>
            <person name="Ng W.-L."/>
            <person name="Kazmierczak K.M."/>
            <person name="Andrzejewski T.M."/>
            <person name="Davidsen T.M."/>
            <person name="Wayne K.J."/>
            <person name="Tettelin H."/>
            <person name="Glass J.I."/>
            <person name="Rusch D."/>
            <person name="Podicherti R."/>
            <person name="Tsui H.-C.T."/>
            <person name="Winkler M.E."/>
        </authorList>
    </citation>
    <scope>NUCLEOTIDE SEQUENCE</scope>
</reference>
<accession>A0A382PUA4</accession>
<dbReference type="Pfam" id="PF00155">
    <property type="entry name" value="Aminotran_1_2"/>
    <property type="match status" value="1"/>
</dbReference>
<dbReference type="InterPro" id="IPR004839">
    <property type="entry name" value="Aminotransferase_I/II_large"/>
</dbReference>
<dbReference type="CDD" id="cd00609">
    <property type="entry name" value="AAT_like"/>
    <property type="match status" value="1"/>
</dbReference>
<evidence type="ECO:0000313" key="11">
    <source>
        <dbReference type="EMBL" id="SVC76826.1"/>
    </source>
</evidence>
<dbReference type="AlphaFoldDB" id="A0A382PUA4"/>
<evidence type="ECO:0000256" key="6">
    <source>
        <dbReference type="ARBA" id="ARBA00022679"/>
    </source>
</evidence>
<dbReference type="InterPro" id="IPR001917">
    <property type="entry name" value="Aminotrans_II_pyridoxalP_BS"/>
</dbReference>
<dbReference type="SUPFAM" id="SSF53383">
    <property type="entry name" value="PLP-dependent transferases"/>
    <property type="match status" value="1"/>
</dbReference>
<evidence type="ECO:0000256" key="3">
    <source>
        <dbReference type="ARBA" id="ARBA00012748"/>
    </source>
</evidence>
<sequence>MTNNKSKIAYIRTALLEMPPKFDPPTEGYLRHQGLDTNTIRPMGLNECMFSPSPKVIQAIHDNVDKIGRYPDAQPPTLSDMVSEIFGVATTNIVWGNGSEELIKGAIDLSVAPGDGIVIPVPTFWGYRSLVAAAEADAKFVQLEPNGKMNVDAVIRTIDSQTKAVFCVTPNNPSGAILPQGDLDNLISGVPENVLFVVDEAYLEFGLHVGGPDVVEAVKKRRGPWILIRTFSKAYAMAGMRIGYALCSDRELAQALRKTTCVFNVPILAMAAAEAALLDTDHLRFIMKSVVSARQQLTTGLEE</sequence>
<keyword evidence="4" id="KW-0032">Aminotransferase</keyword>
<dbReference type="EC" id="2.6.1.9" evidence="3"/>
<proteinExistence type="predicted"/>
<comment type="cofactor">
    <cofactor evidence="1">
        <name>pyridoxal 5'-phosphate</name>
        <dbReference type="ChEBI" id="CHEBI:597326"/>
    </cofactor>
</comment>
<organism evidence="11">
    <name type="scientific">marine metagenome</name>
    <dbReference type="NCBI Taxonomy" id="408172"/>
    <lineage>
        <taxon>unclassified sequences</taxon>
        <taxon>metagenomes</taxon>
        <taxon>ecological metagenomes</taxon>
    </lineage>
</organism>
<keyword evidence="5" id="KW-0028">Amino-acid biosynthesis</keyword>
<keyword evidence="8" id="KW-0368">Histidine biosynthesis</keyword>
<dbReference type="InterPro" id="IPR015424">
    <property type="entry name" value="PyrdxlP-dep_Trfase"/>
</dbReference>
<keyword evidence="7" id="KW-0663">Pyridoxal phosphate</keyword>
<dbReference type="PANTHER" id="PTHR43643:SF6">
    <property type="entry name" value="HISTIDINOL-PHOSPHATE AMINOTRANSFERASE"/>
    <property type="match status" value="1"/>
</dbReference>
<feature type="non-terminal residue" evidence="11">
    <location>
        <position position="303"/>
    </location>
</feature>
<evidence type="ECO:0000256" key="1">
    <source>
        <dbReference type="ARBA" id="ARBA00001933"/>
    </source>
</evidence>
<protein>
    <recommendedName>
        <fullName evidence="3">histidinol-phosphate transaminase</fullName>
        <ecNumber evidence="3">2.6.1.9</ecNumber>
    </recommendedName>
</protein>
<dbReference type="Gene3D" id="3.40.640.10">
    <property type="entry name" value="Type I PLP-dependent aspartate aminotransferase-like (Major domain)"/>
    <property type="match status" value="1"/>
</dbReference>
<comment type="catalytic activity">
    <reaction evidence="9">
        <text>L-histidinol phosphate + 2-oxoglutarate = 3-(imidazol-4-yl)-2-oxopropyl phosphate + L-glutamate</text>
        <dbReference type="Rhea" id="RHEA:23744"/>
        <dbReference type="ChEBI" id="CHEBI:16810"/>
        <dbReference type="ChEBI" id="CHEBI:29985"/>
        <dbReference type="ChEBI" id="CHEBI:57766"/>
        <dbReference type="ChEBI" id="CHEBI:57980"/>
        <dbReference type="EC" id="2.6.1.9"/>
    </reaction>
</comment>
<dbReference type="GO" id="GO:0000105">
    <property type="term" value="P:L-histidine biosynthetic process"/>
    <property type="evidence" value="ECO:0007669"/>
    <property type="project" value="UniProtKB-KW"/>
</dbReference>
<keyword evidence="6" id="KW-0808">Transferase</keyword>
<dbReference type="GO" id="GO:0030170">
    <property type="term" value="F:pyridoxal phosphate binding"/>
    <property type="evidence" value="ECO:0007669"/>
    <property type="project" value="InterPro"/>
</dbReference>
<evidence type="ECO:0000256" key="2">
    <source>
        <dbReference type="ARBA" id="ARBA00005011"/>
    </source>
</evidence>
<dbReference type="InterPro" id="IPR015421">
    <property type="entry name" value="PyrdxlP-dep_Trfase_major"/>
</dbReference>
<evidence type="ECO:0000256" key="5">
    <source>
        <dbReference type="ARBA" id="ARBA00022605"/>
    </source>
</evidence>
<dbReference type="PROSITE" id="PS00599">
    <property type="entry name" value="AA_TRANSFER_CLASS_2"/>
    <property type="match status" value="1"/>
</dbReference>
<comment type="pathway">
    <text evidence="2">Amino-acid biosynthesis; L-histidine biosynthesis; L-histidine from 5-phospho-alpha-D-ribose 1-diphosphate: step 7/9.</text>
</comment>